<feature type="domain" description="N-acetyltransferase" evidence="1">
    <location>
        <begin position="12"/>
        <end position="161"/>
    </location>
</feature>
<dbReference type="InterPro" id="IPR016181">
    <property type="entry name" value="Acyl_CoA_acyltransferase"/>
</dbReference>
<accession>A0A1X7KCE4</accession>
<name>A0A1X7KCE4_9BACT</name>
<dbReference type="Proteomes" id="UP000193355">
    <property type="component" value="Unassembled WGS sequence"/>
</dbReference>
<dbReference type="AlphaFoldDB" id="A0A1X7KCE4"/>
<keyword evidence="3" id="KW-1185">Reference proteome</keyword>
<dbReference type="RefSeq" id="WP_085545078.1">
    <property type="nucleotide sequence ID" value="NZ_FXBB01000025.1"/>
</dbReference>
<dbReference type="GO" id="GO:0016747">
    <property type="term" value="F:acyltransferase activity, transferring groups other than amino-acyl groups"/>
    <property type="evidence" value="ECO:0007669"/>
    <property type="project" value="InterPro"/>
</dbReference>
<dbReference type="OrthoDB" id="9804948at2"/>
<protein>
    <submittedName>
        <fullName evidence="2">Acetyltransferase (GNAT) domain-containing protein</fullName>
    </submittedName>
</protein>
<evidence type="ECO:0000313" key="2">
    <source>
        <dbReference type="EMBL" id="SMG38814.1"/>
    </source>
</evidence>
<evidence type="ECO:0000313" key="3">
    <source>
        <dbReference type="Proteomes" id="UP000193355"/>
    </source>
</evidence>
<evidence type="ECO:0000259" key="1">
    <source>
        <dbReference type="PROSITE" id="PS51186"/>
    </source>
</evidence>
<dbReference type="SUPFAM" id="SSF55729">
    <property type="entry name" value="Acyl-CoA N-acyltransferases (Nat)"/>
    <property type="match status" value="1"/>
</dbReference>
<sequence length="298" mass="34585">MDKVYIGDRYYDFVWNFKEDRELRCGFNSLARDVFDFDFEDYYLSGYWNDRYVPYALMDGGKVVANVSVNILDFFSCGEVKRYIQIGIVMTDRAYRGRGLSRYLPERVISEWKGKSEMIYLFANDTVVDFYPKFGFAKKTEYQYAKAIAGGDGTPRYLEMEDPQNRALLLRLSESTRPFSNLTALRNTGLVMFYATSFMKDDFYYVEGMDAAVFARYDDRTLYLNDVFCPGELSIDEVISVMAKRDTNQMVLGFTPLDTDGYSCNTYSQENETLFVLTDGEKSVFDDHRLMLPILSHA</sequence>
<reference evidence="3" key="1">
    <citation type="submission" date="2017-04" db="EMBL/GenBank/DDBJ databases">
        <authorList>
            <person name="Varghese N."/>
            <person name="Submissions S."/>
        </authorList>
    </citation>
    <scope>NUCLEOTIDE SEQUENCE [LARGE SCALE GENOMIC DNA]</scope>
    <source>
        <strain evidence="3">USBA 82</strain>
    </source>
</reference>
<gene>
    <name evidence="2" type="ORF">SAMN06275492_12514</name>
</gene>
<dbReference type="PROSITE" id="PS51186">
    <property type="entry name" value="GNAT"/>
    <property type="match status" value="1"/>
</dbReference>
<dbReference type="InterPro" id="IPR000182">
    <property type="entry name" value="GNAT_dom"/>
</dbReference>
<dbReference type="EMBL" id="FXBB01000025">
    <property type="protein sequence ID" value="SMG38814.1"/>
    <property type="molecule type" value="Genomic_DNA"/>
</dbReference>
<dbReference type="Gene3D" id="3.40.630.30">
    <property type="match status" value="1"/>
</dbReference>
<dbReference type="Pfam" id="PF13527">
    <property type="entry name" value="Acetyltransf_9"/>
    <property type="match status" value="1"/>
</dbReference>
<dbReference type="STRING" id="561720.SAMN06275492_12514"/>
<proteinExistence type="predicted"/>
<keyword evidence="2" id="KW-0808">Transferase</keyword>
<organism evidence="2 3">
    <name type="scientific">Dethiosulfovibrio salsuginis</name>
    <dbReference type="NCBI Taxonomy" id="561720"/>
    <lineage>
        <taxon>Bacteria</taxon>
        <taxon>Thermotogati</taxon>
        <taxon>Synergistota</taxon>
        <taxon>Synergistia</taxon>
        <taxon>Synergistales</taxon>
        <taxon>Dethiosulfovibrionaceae</taxon>
        <taxon>Dethiosulfovibrio</taxon>
    </lineage>
</organism>